<dbReference type="EMBL" id="GGEC01073201">
    <property type="protein sequence ID" value="MBX53685.1"/>
    <property type="molecule type" value="Transcribed_RNA"/>
</dbReference>
<protein>
    <submittedName>
        <fullName evidence="1">Uncharacterized protein</fullName>
    </submittedName>
</protein>
<reference evidence="1" key="1">
    <citation type="submission" date="2018-02" db="EMBL/GenBank/DDBJ databases">
        <title>Rhizophora mucronata_Transcriptome.</title>
        <authorList>
            <person name="Meera S.P."/>
            <person name="Sreeshan A."/>
            <person name="Augustine A."/>
        </authorList>
    </citation>
    <scope>NUCLEOTIDE SEQUENCE</scope>
    <source>
        <tissue evidence="1">Leaf</tissue>
    </source>
</reference>
<organism evidence="1">
    <name type="scientific">Rhizophora mucronata</name>
    <name type="common">Asiatic mangrove</name>
    <dbReference type="NCBI Taxonomy" id="61149"/>
    <lineage>
        <taxon>Eukaryota</taxon>
        <taxon>Viridiplantae</taxon>
        <taxon>Streptophyta</taxon>
        <taxon>Embryophyta</taxon>
        <taxon>Tracheophyta</taxon>
        <taxon>Spermatophyta</taxon>
        <taxon>Magnoliopsida</taxon>
        <taxon>eudicotyledons</taxon>
        <taxon>Gunneridae</taxon>
        <taxon>Pentapetalae</taxon>
        <taxon>rosids</taxon>
        <taxon>fabids</taxon>
        <taxon>Malpighiales</taxon>
        <taxon>Rhizophoraceae</taxon>
        <taxon>Rhizophora</taxon>
    </lineage>
</organism>
<sequence>MCTLRFAKQSGINTNTISIEVKLNPPKLIFHCLTAENSRTEDNFCKSSEKKKK</sequence>
<dbReference type="AlphaFoldDB" id="A0A2P2PG43"/>
<accession>A0A2P2PG43</accession>
<name>A0A2P2PG43_RHIMU</name>
<evidence type="ECO:0000313" key="1">
    <source>
        <dbReference type="EMBL" id="MBX53685.1"/>
    </source>
</evidence>
<proteinExistence type="predicted"/>